<evidence type="ECO:0000313" key="3">
    <source>
        <dbReference type="Proteomes" id="UP000789342"/>
    </source>
</evidence>
<evidence type="ECO:0000313" key="2">
    <source>
        <dbReference type="EMBL" id="CAG8503932.1"/>
    </source>
</evidence>
<accession>A0A9N9F1I0</accession>
<sequence length="73" mass="8378">MSKVENAQKTASKVDAELQDLQSTLTNMEQTRPFKQLTVDEVVAAKPEINDIVEKLVQKHRWAVPGYEERFGY</sequence>
<dbReference type="EMBL" id="CAJVPV010001653">
    <property type="protein sequence ID" value="CAG8503932.1"/>
    <property type="molecule type" value="Genomic_DNA"/>
</dbReference>
<dbReference type="Proteomes" id="UP000789342">
    <property type="component" value="Unassembled WGS sequence"/>
</dbReference>
<reference evidence="2" key="1">
    <citation type="submission" date="2021-06" db="EMBL/GenBank/DDBJ databases">
        <authorList>
            <person name="Kallberg Y."/>
            <person name="Tangrot J."/>
            <person name="Rosling A."/>
        </authorList>
    </citation>
    <scope>NUCLEOTIDE SEQUENCE</scope>
    <source>
        <strain evidence="2">CL551</strain>
    </source>
</reference>
<gene>
    <name evidence="2" type="ORF">AMORRO_LOCUS3389</name>
</gene>
<dbReference type="AlphaFoldDB" id="A0A9N9F1I0"/>
<name>A0A9N9F1I0_9GLOM</name>
<evidence type="ECO:0000256" key="1">
    <source>
        <dbReference type="SAM" id="Coils"/>
    </source>
</evidence>
<organism evidence="2 3">
    <name type="scientific">Acaulospora morrowiae</name>
    <dbReference type="NCBI Taxonomy" id="94023"/>
    <lineage>
        <taxon>Eukaryota</taxon>
        <taxon>Fungi</taxon>
        <taxon>Fungi incertae sedis</taxon>
        <taxon>Mucoromycota</taxon>
        <taxon>Glomeromycotina</taxon>
        <taxon>Glomeromycetes</taxon>
        <taxon>Diversisporales</taxon>
        <taxon>Acaulosporaceae</taxon>
        <taxon>Acaulospora</taxon>
    </lineage>
</organism>
<feature type="coiled-coil region" evidence="1">
    <location>
        <begin position="4"/>
        <end position="31"/>
    </location>
</feature>
<dbReference type="OrthoDB" id="35799at2759"/>
<keyword evidence="1" id="KW-0175">Coiled coil</keyword>
<comment type="caution">
    <text evidence="2">The sequence shown here is derived from an EMBL/GenBank/DDBJ whole genome shotgun (WGS) entry which is preliminary data.</text>
</comment>
<proteinExistence type="predicted"/>
<protein>
    <submittedName>
        <fullName evidence="2">14252_t:CDS:1</fullName>
    </submittedName>
</protein>
<keyword evidence="3" id="KW-1185">Reference proteome</keyword>